<dbReference type="Gene3D" id="3.30.420.10">
    <property type="entry name" value="Ribonuclease H-like superfamily/Ribonuclease H"/>
    <property type="match status" value="1"/>
</dbReference>
<reference evidence="1" key="1">
    <citation type="submission" date="2023-08" db="EMBL/GenBank/DDBJ databases">
        <title>A de novo genome assembly of Solanum verrucosum Schlechtendal, a Mexican diploid species geographically isolated from the other diploid A-genome species in potato relatives.</title>
        <authorList>
            <person name="Hosaka K."/>
        </authorList>
    </citation>
    <scope>NUCLEOTIDE SEQUENCE</scope>
    <source>
        <tissue evidence="1">Young leaves</tissue>
    </source>
</reference>
<name>A0AAF0ZYY7_SOLVR</name>
<dbReference type="InterPro" id="IPR036397">
    <property type="entry name" value="RNaseH_sf"/>
</dbReference>
<dbReference type="EMBL" id="CP133622">
    <property type="protein sequence ID" value="WMV54425.1"/>
    <property type="molecule type" value="Genomic_DNA"/>
</dbReference>
<protein>
    <submittedName>
        <fullName evidence="1">Uncharacterized protein</fullName>
    </submittedName>
</protein>
<evidence type="ECO:0000313" key="1">
    <source>
        <dbReference type="EMBL" id="WMV54425.1"/>
    </source>
</evidence>
<organism evidence="1 2">
    <name type="scientific">Solanum verrucosum</name>
    <dbReference type="NCBI Taxonomy" id="315347"/>
    <lineage>
        <taxon>Eukaryota</taxon>
        <taxon>Viridiplantae</taxon>
        <taxon>Streptophyta</taxon>
        <taxon>Embryophyta</taxon>
        <taxon>Tracheophyta</taxon>
        <taxon>Spermatophyta</taxon>
        <taxon>Magnoliopsida</taxon>
        <taxon>eudicotyledons</taxon>
        <taxon>Gunneridae</taxon>
        <taxon>Pentapetalae</taxon>
        <taxon>asterids</taxon>
        <taxon>lamiids</taxon>
        <taxon>Solanales</taxon>
        <taxon>Solanaceae</taxon>
        <taxon>Solanoideae</taxon>
        <taxon>Solaneae</taxon>
        <taxon>Solanum</taxon>
    </lineage>
</organism>
<accession>A0AAF0ZYY7</accession>
<dbReference type="PANTHER" id="PTHR45835:SF91">
    <property type="entry name" value="RETROTRANSPOSON, TY3-GYPSY SUBCLASS-LIKE PROTEIN"/>
    <property type="match status" value="1"/>
</dbReference>
<evidence type="ECO:0000313" key="2">
    <source>
        <dbReference type="Proteomes" id="UP001234989"/>
    </source>
</evidence>
<dbReference type="SUPFAM" id="SSF53098">
    <property type="entry name" value="Ribonuclease H-like"/>
    <property type="match status" value="1"/>
</dbReference>
<dbReference type="GO" id="GO:0003676">
    <property type="term" value="F:nucleic acid binding"/>
    <property type="evidence" value="ECO:0007669"/>
    <property type="project" value="InterPro"/>
</dbReference>
<dbReference type="InterPro" id="IPR012337">
    <property type="entry name" value="RNaseH-like_sf"/>
</dbReference>
<gene>
    <name evidence="1" type="ORF">MTR67_047810</name>
</gene>
<dbReference type="Proteomes" id="UP001234989">
    <property type="component" value="Chromosome 11"/>
</dbReference>
<proteinExistence type="predicted"/>
<sequence length="250" mass="28230">MTNQANRYAIASVKPNVVMEFVRVGVRGLVTLGQFSYFRPRPDQRSVGQTTDLGRGSVAGGPNFQVPDLEPPLTWMDLESIDGVPLGHDKLTFIAFFVECTEVDPKKTKAVQTWLKSLSASDIQSFFRLSYCYRWFLEEFNSIALPLSMQKKVDGKAEPTIHTLEDRLRACVIDFKGNWDCHFPLIEFDHNNSYHSSIQMAPFEALYCMRGRSPIGLFEVDEVTLIGSEVVHEGIENVILICKSLKMAQS</sequence>
<dbReference type="PANTHER" id="PTHR45835">
    <property type="entry name" value="YALI0A06105P"/>
    <property type="match status" value="1"/>
</dbReference>
<dbReference type="AlphaFoldDB" id="A0AAF0ZYY7"/>
<keyword evidence="2" id="KW-1185">Reference proteome</keyword>